<dbReference type="PROSITE" id="PS00136">
    <property type="entry name" value="SUBTILASE_ASP"/>
    <property type="match status" value="2"/>
</dbReference>
<dbReference type="InterPro" id="IPR010259">
    <property type="entry name" value="S8pro/Inhibitor_I9"/>
</dbReference>
<comment type="subcellular location">
    <subcellularLocation>
        <location evidence="1">Secreted</location>
    </subcellularLocation>
</comment>
<dbReference type="InterPro" id="IPR034197">
    <property type="entry name" value="Peptidases_S8_3"/>
</dbReference>
<dbReference type="Pfam" id="PF17766">
    <property type="entry name" value="fn3_6"/>
    <property type="match status" value="2"/>
</dbReference>
<dbReference type="InterPro" id="IPR037045">
    <property type="entry name" value="S8pro/Inhibitor_I9_sf"/>
</dbReference>
<feature type="domain" description="Peptidase S8/S53" evidence="9">
    <location>
        <begin position="939"/>
        <end position="1422"/>
    </location>
</feature>
<feature type="domain" description="Subtilisin-like protease fibronectin type-III" evidence="11">
    <location>
        <begin position="1506"/>
        <end position="1602"/>
    </location>
</feature>
<accession>A0ABP0XCJ4</accession>
<evidence type="ECO:0000259" key="10">
    <source>
        <dbReference type="Pfam" id="PF05922"/>
    </source>
</evidence>
<dbReference type="InterPro" id="IPR015500">
    <property type="entry name" value="Peptidase_S8_subtilisin-rel"/>
</dbReference>
<dbReference type="PANTHER" id="PTHR10795">
    <property type="entry name" value="PROPROTEIN CONVERTASE SUBTILISIN/KEXIN"/>
    <property type="match status" value="1"/>
</dbReference>
<dbReference type="InterPro" id="IPR045051">
    <property type="entry name" value="SBT"/>
</dbReference>
<dbReference type="Gene3D" id="3.50.30.30">
    <property type="match status" value="2"/>
</dbReference>
<feature type="active site" description="Charge relay system" evidence="7">
    <location>
        <position position="606"/>
    </location>
</feature>
<dbReference type="Pfam" id="PF05922">
    <property type="entry name" value="Inhibitor_I9"/>
    <property type="match status" value="2"/>
</dbReference>
<feature type="domain" description="Inhibitor I9" evidence="10">
    <location>
        <begin position="70"/>
        <end position="134"/>
    </location>
</feature>
<feature type="active site" description="Charge relay system" evidence="7">
    <location>
        <position position="244"/>
    </location>
</feature>
<dbReference type="Gene3D" id="3.30.70.80">
    <property type="entry name" value="Peptidase S8 propeptide/proteinase inhibitor I9"/>
    <property type="match status" value="2"/>
</dbReference>
<dbReference type="InterPro" id="IPR041469">
    <property type="entry name" value="Subtilisin-like_FN3"/>
</dbReference>
<dbReference type="Gene3D" id="2.60.40.2310">
    <property type="match status" value="2"/>
</dbReference>
<feature type="active site" description="Charge relay system" evidence="7">
    <location>
        <position position="1023"/>
    </location>
</feature>
<dbReference type="Gene3D" id="3.40.50.200">
    <property type="entry name" value="Peptidase S8/S53 domain"/>
    <property type="match status" value="2"/>
</dbReference>
<keyword evidence="3 7" id="KW-0645">Protease</keyword>
<feature type="domain" description="Peptidase S8/S53" evidence="9">
    <location>
        <begin position="161"/>
        <end position="641"/>
    </location>
</feature>
<dbReference type="CDD" id="cd02120">
    <property type="entry name" value="PA_subtilisin_like"/>
    <property type="match status" value="2"/>
</dbReference>
<evidence type="ECO:0000256" key="1">
    <source>
        <dbReference type="ARBA" id="ARBA00004613"/>
    </source>
</evidence>
<proteinExistence type="inferred from homology"/>
<dbReference type="Proteomes" id="UP001497444">
    <property type="component" value="Chromosome 8"/>
</dbReference>
<dbReference type="EMBL" id="OZ020103">
    <property type="protein sequence ID" value="CAK9276845.1"/>
    <property type="molecule type" value="Genomic_DNA"/>
</dbReference>
<evidence type="ECO:0000259" key="11">
    <source>
        <dbReference type="Pfam" id="PF17766"/>
    </source>
</evidence>
<keyword evidence="13" id="KW-1185">Reference proteome</keyword>
<feature type="active site" description="Charge relay system" evidence="7">
    <location>
        <position position="948"/>
    </location>
</feature>
<dbReference type="CDD" id="cd04852">
    <property type="entry name" value="Peptidases_S8_3"/>
    <property type="match status" value="2"/>
</dbReference>
<feature type="active site" description="Charge relay system" evidence="7">
    <location>
        <position position="1386"/>
    </location>
</feature>
<evidence type="ECO:0000256" key="4">
    <source>
        <dbReference type="ARBA" id="ARBA00022801"/>
    </source>
</evidence>
<keyword evidence="6" id="KW-0325">Glycoprotein</keyword>
<feature type="domain" description="Inhibitor I9" evidence="10">
    <location>
        <begin position="846"/>
        <end position="912"/>
    </location>
</feature>
<feature type="active site" description="Charge relay system" evidence="7">
    <location>
        <position position="170"/>
    </location>
</feature>
<evidence type="ECO:0000256" key="6">
    <source>
        <dbReference type="ARBA" id="ARBA00023180"/>
    </source>
</evidence>
<evidence type="ECO:0000259" key="9">
    <source>
        <dbReference type="Pfam" id="PF00082"/>
    </source>
</evidence>
<comment type="similarity">
    <text evidence="2 7 8">Belongs to the peptidase S8 family.</text>
</comment>
<evidence type="ECO:0000256" key="3">
    <source>
        <dbReference type="ARBA" id="ARBA00022670"/>
    </source>
</evidence>
<sequence>MLQLARWWFVFLVLGTVVVLAWTRREVYMVLVVGEPVVVYKGGLPGLTGTAELAVNATDLVHKYATYLTRKQDELLDNFFKKSSSNSSSRPSYTKLYSYHHIVNGFAVELTAEEADLLAKDPGVVQVQKSYRVQKATVHTPYYLQLPQGIWAQEGGYLGAGENIVIGLVDTGIDPTHLSFSTMGQKPYGPLTSYHGKCEVAPEFPLGSCNGKIIGAQHFAAAASKDGVFNATLYFASPLDGDGHGSHTASTAAGNHGVPVIVNGVFYGNASGMAPRARIAVYKALYRLIGGFIPDVIAACDQAVADGVDILSLSLGPNSPPGGSISTFLNILDVALLNAVKANVLVVQAAGNGGPYDQTVTSFSPWIITVGAGVDDRSYPNTLTLGNTTVLPGTLLAPPTKGPFLYNLISANDAMQGQGNPLYTPSDCQLASLFNKLLVQGKLMICTYSFNFIFGGASMQQVVSTLEALGAAGLVMVVESDVAGSKFDPIPFTMPGIVIIDAMNSEVLLDYYSRLTTRDANGIAVQFGAQAKIGGGQIANYSGQAQQVALFSSRGPDIKDFNFNQADILKPNVLAPGYLIWGAWTPIGIDNPNYIGQRWAMISGTSMATPHVAGLAALLKEKYPLWSPAALASAMVTTADVQDSRGVPLQAQEVSGGSTPLLQNATPFDMGGGALNVNAALNPGIIFDAGEADYVAFLCTAEGATPQQVFASTGGVCPTVPGRPIDLNMPSITLASLNGTQILSRTVTNIANNVERYTITWTSPADVAVTITPVTFTIGSSGQLQSQQITFTLQATGASTLSSFGQVTFAGDLGHQIHIPISITNKIRTLLLMHDCDRANTKNLVHKYKTHLTKKQDELLDSFFFMKRRPYTKLYSYHHLINGFAVDLTAAEAEALADFPGVISVHKSYRVEKSTVHTPAYLGLPNGIWAKLGGFQGAGENIVIGIVDTGIDPTHPSFAARGQSKAYGPLRKYLGKCEVAPEFPRGSCNGKIIGAQHFAAAAIQSGAFSASYQFASPLDGDGHGSHTASIAAGNHGVPVILDGAFYGNASGIAPRARLAIYKALYRQIGGFIPDVVAACDQAVVDGVDILSLSLGPNSPPNGEPSTFLNILDLALLNAVKANVFVVQAAGNGGPYLKTVTSFSPWVVTVGAGVDDRLYPNELTLGNGVTIPGVTLAPPTPGLGVYDMILADDAVVTGKSNPLFTPADCQVPSLFNKVLVRGKLMICTYSFNFVFGGASMQTVVTTLQALGAVGVVMMVDSDSSGQQYSPIPLPIPAIVLVSYANSQALLHYYNTQTIKGTNGKASRFGAQAKIGNGQIAKYSGQAQQVALFSSRGPDVMDFNFDVADVLKPNVIAPGSLIWGAWTPIAIDSPNFLGQRWAMMSGTSMATPHVAGLAALLKELNPLWSPAALASAMVTTADVKDRFGQPLQAQQVSAGVNPTLQPATPFDMGGGALNVNAALNPGIIFEAGIQDYINFLCATSGITPRQVSASTGRLCPKTLGRSTDLNIPSITITNLQGTRVIPRTVKNISPKPETYTITWISPADVAVTVKPTSFTAGIGRLQLQQITFTLRATRASTATSFGLVTFTGHLGHSIHIPISILNKSLT</sequence>
<dbReference type="PROSITE" id="PS51892">
    <property type="entry name" value="SUBTILASE"/>
    <property type="match status" value="2"/>
</dbReference>
<evidence type="ECO:0008006" key="14">
    <source>
        <dbReference type="Google" id="ProtNLM"/>
    </source>
</evidence>
<keyword evidence="5 7" id="KW-0720">Serine protease</keyword>
<protein>
    <recommendedName>
        <fullName evidence="14">Subtilisin-like protease</fullName>
    </recommendedName>
</protein>
<dbReference type="InterPro" id="IPR023828">
    <property type="entry name" value="Peptidase_S8_Ser-AS"/>
</dbReference>
<dbReference type="PRINTS" id="PR00723">
    <property type="entry name" value="SUBTILISIN"/>
</dbReference>
<evidence type="ECO:0000313" key="13">
    <source>
        <dbReference type="Proteomes" id="UP001497444"/>
    </source>
</evidence>
<dbReference type="InterPro" id="IPR036852">
    <property type="entry name" value="Peptidase_S8/S53_dom_sf"/>
</dbReference>
<gene>
    <name evidence="12" type="ORF">CSSPJE1EN1_LOCUS22323</name>
</gene>
<dbReference type="SUPFAM" id="SSF52743">
    <property type="entry name" value="Subtilisin-like"/>
    <property type="match status" value="2"/>
</dbReference>
<evidence type="ECO:0000256" key="7">
    <source>
        <dbReference type="PROSITE-ProRule" id="PRU01240"/>
    </source>
</evidence>
<evidence type="ECO:0000256" key="8">
    <source>
        <dbReference type="RuleBase" id="RU003355"/>
    </source>
</evidence>
<dbReference type="InterPro" id="IPR023827">
    <property type="entry name" value="Peptidase_S8_Asp-AS"/>
</dbReference>
<dbReference type="InterPro" id="IPR000209">
    <property type="entry name" value="Peptidase_S8/S53_dom"/>
</dbReference>
<reference evidence="12" key="1">
    <citation type="submission" date="2024-02" db="EMBL/GenBank/DDBJ databases">
        <authorList>
            <consortium name="ELIXIR-Norway"/>
            <consortium name="Elixir Norway"/>
        </authorList>
    </citation>
    <scope>NUCLEOTIDE SEQUENCE</scope>
</reference>
<evidence type="ECO:0000313" key="12">
    <source>
        <dbReference type="EMBL" id="CAK9276845.1"/>
    </source>
</evidence>
<dbReference type="PROSITE" id="PS00138">
    <property type="entry name" value="SUBTILASE_SER"/>
    <property type="match status" value="2"/>
</dbReference>
<keyword evidence="4 7" id="KW-0378">Hydrolase</keyword>
<organism evidence="12 13">
    <name type="scientific">Sphagnum jensenii</name>
    <dbReference type="NCBI Taxonomy" id="128206"/>
    <lineage>
        <taxon>Eukaryota</taxon>
        <taxon>Viridiplantae</taxon>
        <taxon>Streptophyta</taxon>
        <taxon>Embryophyta</taxon>
        <taxon>Bryophyta</taxon>
        <taxon>Sphagnophytina</taxon>
        <taxon>Sphagnopsida</taxon>
        <taxon>Sphagnales</taxon>
        <taxon>Sphagnaceae</taxon>
        <taxon>Sphagnum</taxon>
    </lineage>
</organism>
<dbReference type="Pfam" id="PF00082">
    <property type="entry name" value="Peptidase_S8"/>
    <property type="match status" value="2"/>
</dbReference>
<evidence type="ECO:0000256" key="5">
    <source>
        <dbReference type="ARBA" id="ARBA00022825"/>
    </source>
</evidence>
<feature type="domain" description="Subtilisin-like protease fibronectin type-III" evidence="11">
    <location>
        <begin position="726"/>
        <end position="823"/>
    </location>
</feature>
<evidence type="ECO:0000256" key="2">
    <source>
        <dbReference type="ARBA" id="ARBA00011073"/>
    </source>
</evidence>
<name>A0ABP0XCJ4_9BRYO</name>